<evidence type="ECO:0000313" key="17">
    <source>
        <dbReference type="Proteomes" id="UP000002941"/>
    </source>
</evidence>
<keyword evidence="7 13" id="KW-0812">Transmembrane</keyword>
<reference evidence="16 17" key="1">
    <citation type="submission" date="2012-05" db="EMBL/GenBank/DDBJ databases">
        <authorList>
            <person name="Harkins D.M."/>
            <person name="Madupu R."/>
            <person name="Durkin A.S."/>
            <person name="Torralba M."/>
            <person name="Methe B."/>
            <person name="Sutton G.G."/>
            <person name="Nelson K.E."/>
        </authorList>
    </citation>
    <scope>NUCLEOTIDE SEQUENCE [LARGE SCALE GENOMIC DNA]</scope>
    <source>
        <strain evidence="16 17">F0489</strain>
    </source>
</reference>
<keyword evidence="6" id="KW-0598">Phosphotransferase system</keyword>
<protein>
    <submittedName>
        <fullName evidence="16">PTS system EIIC component</fullName>
    </submittedName>
</protein>
<dbReference type="GO" id="GO:0005886">
    <property type="term" value="C:plasma membrane"/>
    <property type="evidence" value="ECO:0007669"/>
    <property type="project" value="UniProtKB-SubCell"/>
</dbReference>
<evidence type="ECO:0000256" key="8">
    <source>
        <dbReference type="ARBA" id="ARBA00022777"/>
    </source>
</evidence>
<gene>
    <name evidence="16" type="ORF">HMPREF1318_0384</name>
</gene>
<keyword evidence="10 13" id="KW-0472">Membrane</keyword>
<feature type="active site" description="Phosphocysteine intermediate; for EIIB activity" evidence="11">
    <location>
        <position position="27"/>
    </location>
</feature>
<dbReference type="SUPFAM" id="SSF55604">
    <property type="entry name" value="Glucose permease domain IIB"/>
    <property type="match status" value="1"/>
</dbReference>
<dbReference type="InterPro" id="IPR050558">
    <property type="entry name" value="PTS_Sugar-Specific_Components"/>
</dbReference>
<dbReference type="InterPro" id="IPR003352">
    <property type="entry name" value="PTS_EIIC"/>
</dbReference>
<evidence type="ECO:0000259" key="15">
    <source>
        <dbReference type="PROSITE" id="PS51103"/>
    </source>
</evidence>
<evidence type="ECO:0000256" key="12">
    <source>
        <dbReference type="SAM" id="MobiDB-lite"/>
    </source>
</evidence>
<keyword evidence="3" id="KW-1003">Cell membrane</keyword>
<keyword evidence="17" id="KW-1185">Reference proteome</keyword>
<evidence type="ECO:0000256" key="4">
    <source>
        <dbReference type="ARBA" id="ARBA00022597"/>
    </source>
</evidence>
<feature type="transmembrane region" description="Helical" evidence="13">
    <location>
        <begin position="127"/>
        <end position="151"/>
    </location>
</feature>
<evidence type="ECO:0000256" key="11">
    <source>
        <dbReference type="PROSITE-ProRule" id="PRU00421"/>
    </source>
</evidence>
<evidence type="ECO:0000256" key="13">
    <source>
        <dbReference type="SAM" id="Phobius"/>
    </source>
</evidence>
<dbReference type="GO" id="GO:0016301">
    <property type="term" value="F:kinase activity"/>
    <property type="evidence" value="ECO:0007669"/>
    <property type="project" value="UniProtKB-KW"/>
</dbReference>
<keyword evidence="9 13" id="KW-1133">Transmembrane helix</keyword>
<feature type="domain" description="PTS EIIB type-1" evidence="14">
    <location>
        <begin position="5"/>
        <end position="88"/>
    </location>
</feature>
<evidence type="ECO:0000256" key="1">
    <source>
        <dbReference type="ARBA" id="ARBA00004651"/>
    </source>
</evidence>
<dbReference type="Gene3D" id="3.30.1360.60">
    <property type="entry name" value="Glucose permease domain IIB"/>
    <property type="match status" value="1"/>
</dbReference>
<dbReference type="Pfam" id="PF00367">
    <property type="entry name" value="PTS_EIIB"/>
    <property type="match status" value="1"/>
</dbReference>
<organism evidence="16 17">
    <name type="scientific">Actinomyces massiliensis F0489</name>
    <dbReference type="NCBI Taxonomy" id="1125718"/>
    <lineage>
        <taxon>Bacteria</taxon>
        <taxon>Bacillati</taxon>
        <taxon>Actinomycetota</taxon>
        <taxon>Actinomycetes</taxon>
        <taxon>Actinomycetales</taxon>
        <taxon>Actinomycetaceae</taxon>
        <taxon>Actinomyces</taxon>
    </lineage>
</organism>
<keyword evidence="4" id="KW-0762">Sugar transport</keyword>
<evidence type="ECO:0000259" key="14">
    <source>
        <dbReference type="PROSITE" id="PS51098"/>
    </source>
</evidence>
<dbReference type="InterPro" id="IPR013013">
    <property type="entry name" value="PTS_EIIC_1"/>
</dbReference>
<feature type="compositionally biased region" description="Low complexity" evidence="12">
    <location>
        <begin position="515"/>
        <end position="528"/>
    </location>
</feature>
<dbReference type="PROSITE" id="PS51103">
    <property type="entry name" value="PTS_EIIC_TYPE_1"/>
    <property type="match status" value="1"/>
</dbReference>
<evidence type="ECO:0000256" key="3">
    <source>
        <dbReference type="ARBA" id="ARBA00022475"/>
    </source>
</evidence>
<dbReference type="eggNOG" id="COG1264">
    <property type="taxonomic scope" value="Bacteria"/>
</dbReference>
<dbReference type="PANTHER" id="PTHR30175">
    <property type="entry name" value="PHOSPHOTRANSFERASE SYSTEM TRANSPORT PROTEIN"/>
    <property type="match status" value="1"/>
</dbReference>
<comment type="subcellular location">
    <subcellularLocation>
        <location evidence="1">Cell membrane</location>
        <topology evidence="1">Multi-pass membrane protein</topology>
    </subcellularLocation>
</comment>
<accession>J0MRC1</accession>
<dbReference type="PATRIC" id="fig|1125718.3.peg.2740"/>
<feature type="transmembrane region" description="Helical" evidence="13">
    <location>
        <begin position="467"/>
        <end position="487"/>
    </location>
</feature>
<keyword evidence="8" id="KW-0418">Kinase</keyword>
<dbReference type="AlphaFoldDB" id="J0MRC1"/>
<dbReference type="eggNOG" id="COG1263">
    <property type="taxonomic scope" value="Bacteria"/>
</dbReference>
<dbReference type="InterPro" id="IPR018113">
    <property type="entry name" value="PTrfase_EIIB_Cys"/>
</dbReference>
<dbReference type="InterPro" id="IPR001996">
    <property type="entry name" value="PTS_IIB_1"/>
</dbReference>
<dbReference type="InterPro" id="IPR036878">
    <property type="entry name" value="Glu_permease_IIB"/>
</dbReference>
<dbReference type="GO" id="GO:0009401">
    <property type="term" value="P:phosphoenolpyruvate-dependent sugar phosphotransferase system"/>
    <property type="evidence" value="ECO:0007669"/>
    <property type="project" value="UniProtKB-KW"/>
</dbReference>
<evidence type="ECO:0000256" key="5">
    <source>
        <dbReference type="ARBA" id="ARBA00022679"/>
    </source>
</evidence>
<feature type="transmembrane region" description="Helical" evidence="13">
    <location>
        <begin position="360"/>
        <end position="379"/>
    </location>
</feature>
<feature type="transmembrane region" description="Helical" evidence="13">
    <location>
        <begin position="318"/>
        <end position="340"/>
    </location>
</feature>
<feature type="transmembrane region" description="Helical" evidence="13">
    <location>
        <begin position="280"/>
        <end position="306"/>
    </location>
</feature>
<dbReference type="PROSITE" id="PS51098">
    <property type="entry name" value="PTS_EIIB_TYPE_1"/>
    <property type="match status" value="1"/>
</dbReference>
<evidence type="ECO:0000256" key="9">
    <source>
        <dbReference type="ARBA" id="ARBA00022989"/>
    </source>
</evidence>
<evidence type="ECO:0000313" key="16">
    <source>
        <dbReference type="EMBL" id="EJF36809.1"/>
    </source>
</evidence>
<dbReference type="CDD" id="cd00212">
    <property type="entry name" value="PTS_IIB_glc"/>
    <property type="match status" value="1"/>
</dbReference>
<evidence type="ECO:0000256" key="2">
    <source>
        <dbReference type="ARBA" id="ARBA00022448"/>
    </source>
</evidence>
<feature type="domain" description="PTS EIIC type-1" evidence="15">
    <location>
        <begin position="118"/>
        <end position="500"/>
    </location>
</feature>
<dbReference type="GO" id="GO:0008982">
    <property type="term" value="F:protein-N(PI)-phosphohistidine-sugar phosphotransferase activity"/>
    <property type="evidence" value="ECO:0007669"/>
    <property type="project" value="InterPro"/>
</dbReference>
<evidence type="ECO:0000256" key="10">
    <source>
        <dbReference type="ARBA" id="ARBA00023136"/>
    </source>
</evidence>
<comment type="caution">
    <text evidence="16">The sequence shown here is derived from an EMBL/GenBank/DDBJ whole genome shotgun (WGS) entry which is preliminary data.</text>
</comment>
<proteinExistence type="predicted"/>
<evidence type="ECO:0000256" key="6">
    <source>
        <dbReference type="ARBA" id="ARBA00022683"/>
    </source>
</evidence>
<feature type="region of interest" description="Disordered" evidence="12">
    <location>
        <begin position="515"/>
        <end position="600"/>
    </location>
</feature>
<dbReference type="Pfam" id="PF02378">
    <property type="entry name" value="PTS_EIIC"/>
    <property type="match status" value="1"/>
</dbReference>
<name>J0MRC1_9ACTO</name>
<keyword evidence="5" id="KW-0808">Transferase</keyword>
<feature type="transmembrane region" description="Helical" evidence="13">
    <location>
        <begin position="163"/>
        <end position="183"/>
    </location>
</feature>
<keyword evidence="2" id="KW-0813">Transport</keyword>
<dbReference type="EMBL" id="AKFT01000214">
    <property type="protein sequence ID" value="EJF36809.1"/>
    <property type="molecule type" value="Genomic_DNA"/>
</dbReference>
<feature type="compositionally biased region" description="Basic residues" evidence="12">
    <location>
        <begin position="571"/>
        <end position="600"/>
    </location>
</feature>
<dbReference type="PANTHER" id="PTHR30175:SF1">
    <property type="entry name" value="PTS SYSTEM ARBUTIN-, CELLOBIOSE-, AND SALICIN-SPECIFIC EIIBC COMPONENT-RELATED"/>
    <property type="match status" value="1"/>
</dbReference>
<dbReference type="RefSeq" id="WP_008733763.1">
    <property type="nucleotide sequence ID" value="NZ_AKFT01000214.1"/>
</dbReference>
<dbReference type="Proteomes" id="UP000002941">
    <property type="component" value="Unassembled WGS sequence"/>
</dbReference>
<sequence length="600" mass="64565">MTTTTSAPEAILAAVGGPENITHLTHCATRLRFQLVDASAIDTPTVEKIPGVMGAVPQSGERYQIIIGGTVQSMYESIMALPEMKDIGAKAASNDDVKAAARAGGIRGKFAWVDNFFEFLSDSFRPLIGALLGASIFITFMALMGTLGVIGNWADPRVTLTPSWAFLNLTWRSVFYFLPLMVAYNASKKLGADPWVGFSVMAVTMLPGFAALGTVDQATSMTFMGSEITTVKLFGALPLTIFDYGSQVFPPLLLAAVLGPLTKGLKKIIPADIQLIFVPFFAMLIMIPLTSFLLGPIGVYVGAWLANLLQAINNISPFIFCIIIPLIYPFMVPLGLHWPINAIMLLNINNNGYDFIQGPMGAWNFACFGATAGVMIVAMRHKERDMRVTATGALFAGLVGGISEPSLYGIHLRFKRIYPRMLVGCVLGGIIQGIFGGVTTHAFVFTSLLTIPAFNGDATGADSTSSIVIYGVSVIVSFIVAMTLVILSDYRTPEERAEIDKTNAENEADLALETSAASGEEAASDGDAQTADAPAEEVKPALVPGAVTEVPAPLTGTVMPLEDVTDPVQHRQVRLRRDHRRRRHHHRHPPHPRHRPGRGG</sequence>
<evidence type="ECO:0000256" key="7">
    <source>
        <dbReference type="ARBA" id="ARBA00022692"/>
    </source>
</evidence>
<feature type="transmembrane region" description="Helical" evidence="13">
    <location>
        <begin position="421"/>
        <end position="447"/>
    </location>
</feature>
<feature type="transmembrane region" description="Helical" evidence="13">
    <location>
        <begin position="195"/>
        <end position="215"/>
    </location>
</feature>
<dbReference type="PROSITE" id="PS01035">
    <property type="entry name" value="PTS_EIIB_TYPE_1_CYS"/>
    <property type="match status" value="1"/>
</dbReference>